<organism evidence="1 2">
    <name type="scientific">Marinoscillum furvescens DSM 4134</name>
    <dbReference type="NCBI Taxonomy" id="1122208"/>
    <lineage>
        <taxon>Bacteria</taxon>
        <taxon>Pseudomonadati</taxon>
        <taxon>Bacteroidota</taxon>
        <taxon>Cytophagia</taxon>
        <taxon>Cytophagales</taxon>
        <taxon>Reichenbachiellaceae</taxon>
        <taxon>Marinoscillum</taxon>
    </lineage>
</organism>
<keyword evidence="2" id="KW-1185">Reference proteome</keyword>
<gene>
    <name evidence="1" type="ORF">C7460_11241</name>
</gene>
<dbReference type="OrthoDB" id="981783at2"/>
<sequence length="82" mass="9685">MACVTGKKAYPTKERALEALVDQRGRFEYRSNSGPINVYHCDDCGEWHFTSKGDMHEYLQSADIQKRIADQREAEYWERKLR</sequence>
<evidence type="ECO:0000313" key="1">
    <source>
        <dbReference type="EMBL" id="RED97432.1"/>
    </source>
</evidence>
<dbReference type="Proteomes" id="UP000256779">
    <property type="component" value="Unassembled WGS sequence"/>
</dbReference>
<dbReference type="EMBL" id="QREG01000012">
    <property type="protein sequence ID" value="RED97432.1"/>
    <property type="molecule type" value="Genomic_DNA"/>
</dbReference>
<comment type="caution">
    <text evidence="1">The sequence shown here is derived from an EMBL/GenBank/DDBJ whole genome shotgun (WGS) entry which is preliminary data.</text>
</comment>
<accession>A0A3D9L103</accession>
<dbReference type="RefSeq" id="WP_115868589.1">
    <property type="nucleotide sequence ID" value="NZ_QREG01000012.1"/>
</dbReference>
<dbReference type="AlphaFoldDB" id="A0A3D9L103"/>
<reference evidence="1 2" key="1">
    <citation type="submission" date="2018-07" db="EMBL/GenBank/DDBJ databases">
        <title>Genomic Encyclopedia of Type Strains, Phase IV (KMG-IV): sequencing the most valuable type-strain genomes for metagenomic binning, comparative biology and taxonomic classification.</title>
        <authorList>
            <person name="Goeker M."/>
        </authorList>
    </citation>
    <scope>NUCLEOTIDE SEQUENCE [LARGE SCALE GENOMIC DNA]</scope>
    <source>
        <strain evidence="1 2">DSM 4134</strain>
    </source>
</reference>
<proteinExistence type="predicted"/>
<name>A0A3D9L103_MARFU</name>
<evidence type="ECO:0000313" key="2">
    <source>
        <dbReference type="Proteomes" id="UP000256779"/>
    </source>
</evidence>
<protein>
    <submittedName>
        <fullName evidence="1">Uncharacterized protein</fullName>
    </submittedName>
</protein>